<dbReference type="GO" id="GO:0006357">
    <property type="term" value="P:regulation of transcription by RNA polymerase II"/>
    <property type="evidence" value="ECO:0007669"/>
    <property type="project" value="TreeGrafter"/>
</dbReference>
<keyword evidence="11" id="KW-1185">Reference proteome</keyword>
<dbReference type="PANTHER" id="PTHR15856">
    <property type="entry name" value="PHD FINGER PROTEIN 20-RELATED"/>
    <property type="match status" value="1"/>
</dbReference>
<feature type="compositionally biased region" description="Low complexity" evidence="7">
    <location>
        <begin position="615"/>
        <end position="625"/>
    </location>
</feature>
<feature type="domain" description="UBR-type" evidence="8">
    <location>
        <begin position="35"/>
        <end position="105"/>
    </location>
</feature>
<dbReference type="InterPro" id="IPR003126">
    <property type="entry name" value="Znf_UBR"/>
</dbReference>
<evidence type="ECO:0000313" key="9">
    <source>
        <dbReference type="EMBL" id="CAI9958829.1"/>
    </source>
</evidence>
<dbReference type="EMBL" id="CATOUU010000909">
    <property type="protein sequence ID" value="CAI9958829.1"/>
    <property type="molecule type" value="Genomic_DNA"/>
</dbReference>
<evidence type="ECO:0000256" key="2">
    <source>
        <dbReference type="ARBA" id="ARBA00022723"/>
    </source>
</evidence>
<evidence type="ECO:0000313" key="10">
    <source>
        <dbReference type="EMBL" id="CAL6016597.1"/>
    </source>
</evidence>
<dbReference type="InterPro" id="IPR043449">
    <property type="entry name" value="PHF20-like"/>
</dbReference>
<name>A0AA86QGB7_9EUKA</name>
<evidence type="ECO:0000256" key="3">
    <source>
        <dbReference type="ARBA" id="ARBA00022737"/>
    </source>
</evidence>
<feature type="compositionally biased region" description="Basic residues" evidence="7">
    <location>
        <begin position="581"/>
        <end position="614"/>
    </location>
</feature>
<evidence type="ECO:0000259" key="8">
    <source>
        <dbReference type="SMART" id="SM00396"/>
    </source>
</evidence>
<feature type="compositionally biased region" description="Low complexity" evidence="7">
    <location>
        <begin position="489"/>
        <end position="542"/>
    </location>
</feature>
<reference evidence="10 11" key="2">
    <citation type="submission" date="2024-07" db="EMBL/GenBank/DDBJ databases">
        <authorList>
            <person name="Akdeniz Z."/>
        </authorList>
    </citation>
    <scope>NUCLEOTIDE SEQUENCE [LARGE SCALE GENOMIC DNA]</scope>
</reference>
<proteinExistence type="predicted"/>
<accession>A0AA86QGB7</accession>
<dbReference type="GO" id="GO:0044545">
    <property type="term" value="C:NSL complex"/>
    <property type="evidence" value="ECO:0007669"/>
    <property type="project" value="TreeGrafter"/>
</dbReference>
<dbReference type="Proteomes" id="UP001642409">
    <property type="component" value="Unassembled WGS sequence"/>
</dbReference>
<evidence type="ECO:0000256" key="1">
    <source>
        <dbReference type="ARBA" id="ARBA00004123"/>
    </source>
</evidence>
<keyword evidence="3" id="KW-0677">Repeat</keyword>
<feature type="region of interest" description="Disordered" evidence="7">
    <location>
        <begin position="474"/>
        <end position="626"/>
    </location>
</feature>
<dbReference type="GO" id="GO:0008270">
    <property type="term" value="F:zinc ion binding"/>
    <property type="evidence" value="ECO:0007669"/>
    <property type="project" value="UniProtKB-KW"/>
</dbReference>
<dbReference type="GO" id="GO:0005634">
    <property type="term" value="C:nucleus"/>
    <property type="evidence" value="ECO:0007669"/>
    <property type="project" value="UniProtKB-SubCell"/>
</dbReference>
<dbReference type="SMART" id="SM00396">
    <property type="entry name" value="ZnF_UBR1"/>
    <property type="match status" value="1"/>
</dbReference>
<gene>
    <name evidence="10" type="ORF">HINF_LOCUS25587</name>
    <name evidence="9" type="ORF">HINF_LOCUS46474</name>
</gene>
<organism evidence="9">
    <name type="scientific">Hexamita inflata</name>
    <dbReference type="NCBI Taxonomy" id="28002"/>
    <lineage>
        <taxon>Eukaryota</taxon>
        <taxon>Metamonada</taxon>
        <taxon>Diplomonadida</taxon>
        <taxon>Hexamitidae</taxon>
        <taxon>Hexamitinae</taxon>
        <taxon>Hexamita</taxon>
    </lineage>
</organism>
<keyword evidence="5" id="KW-0862">Zinc</keyword>
<evidence type="ECO:0000313" key="11">
    <source>
        <dbReference type="Proteomes" id="UP001642409"/>
    </source>
</evidence>
<keyword evidence="4" id="KW-0863">Zinc-finger</keyword>
<feature type="compositionally biased region" description="Basic residues" evidence="7">
    <location>
        <begin position="474"/>
        <end position="488"/>
    </location>
</feature>
<reference evidence="9" key="1">
    <citation type="submission" date="2023-06" db="EMBL/GenBank/DDBJ databases">
        <authorList>
            <person name="Kurt Z."/>
        </authorList>
    </citation>
    <scope>NUCLEOTIDE SEQUENCE</scope>
</reference>
<feature type="compositionally biased region" description="Basic residues" evidence="7">
    <location>
        <begin position="543"/>
        <end position="554"/>
    </location>
</feature>
<dbReference type="EMBL" id="CAXDID020000076">
    <property type="protein sequence ID" value="CAL6016597.1"/>
    <property type="molecule type" value="Genomic_DNA"/>
</dbReference>
<keyword evidence="2" id="KW-0479">Metal-binding</keyword>
<dbReference type="AlphaFoldDB" id="A0AA86QGB7"/>
<evidence type="ECO:0000256" key="5">
    <source>
        <dbReference type="ARBA" id="ARBA00022833"/>
    </source>
</evidence>
<feature type="compositionally biased region" description="Low complexity" evidence="7">
    <location>
        <begin position="555"/>
        <end position="580"/>
    </location>
</feature>
<keyword evidence="6" id="KW-0539">Nucleus</keyword>
<dbReference type="Gene3D" id="2.10.110.30">
    <property type="match status" value="1"/>
</dbReference>
<evidence type="ECO:0000256" key="6">
    <source>
        <dbReference type="ARBA" id="ARBA00023242"/>
    </source>
</evidence>
<dbReference type="PANTHER" id="PTHR15856:SF51">
    <property type="entry name" value="MBD-R2"/>
    <property type="match status" value="1"/>
</dbReference>
<comment type="subcellular location">
    <subcellularLocation>
        <location evidence="1">Nucleus</location>
    </subcellularLocation>
</comment>
<evidence type="ECO:0000256" key="4">
    <source>
        <dbReference type="ARBA" id="ARBA00022771"/>
    </source>
</evidence>
<evidence type="ECO:0000256" key="7">
    <source>
        <dbReference type="SAM" id="MobiDB-lite"/>
    </source>
</evidence>
<sequence length="669" mass="79186">MKDKIVFDIYNKINTDEICVDDYQFDQIGTKSHFDYCSQNLESDNLYFMCDTCANYNVIMCDKCLLNARVEHRGHNIRCVTNFTGLCDCGKVSAYSAQSFCCDHKFIESTNLPAGSSTVLKYYYDFVCNDYSVFERNIILALQLQCQLFQINTKEINDKMLEKCKNDPNIFRLCTLAFLFSGEQISFGQLFELQKDFNKLITYGFTCQPSLLQQYVKDAYKPDFYHNHLTSDFLFRVILPHAYEPFYALNESRAFSLGHSFVQSLCEPLTQVHFRKQKFIEVVQDRMKYAIETNSIALGDQFTLAAFQESPIFANSLLFHENSNQMMQKITELHWKSSQNIRYEPEREFENQQEFLNPINDFFSKYMTCANQFTFFLKFLDIKQDLNYEQLLDSKINDELKPECSYCNIYNTQQMSIEQFVSEQPQHTRNILAISQYYIEQDFFIKENVCVLPVFILQIYLARICEIFLLKQQNKKKKKNKKTNHPKKQNQNTNQKKQQTPHKNPQHTTNNTTQPHKQKPTQHTQPNTTKNKQTNKPNNQNTKKPKQNTKKKTPQQHPNKNTTTQKKQHTKPQTQTQTTQKTKHQPKKKKKQKHQKKKKNKNKKKKNNKKKNTPQKKTNQNPKNQKAYKHYHVYKSKCVMCRLQIMQQQICVFVQRISFVSRVLQNAYQ</sequence>
<comment type="caution">
    <text evidence="9">The sequence shown here is derived from an EMBL/GenBank/DDBJ whole genome shotgun (WGS) entry which is preliminary data.</text>
</comment>
<protein>
    <submittedName>
        <fullName evidence="9 10">Zinc finger in N-recognin (UBR box) domain-containing protein</fullName>
    </submittedName>
</protein>
<dbReference type="CDD" id="cd19670">
    <property type="entry name" value="UBR-box_UBR1_2_3"/>
    <property type="match status" value="1"/>
</dbReference>
<dbReference type="Pfam" id="PF02207">
    <property type="entry name" value="zf-UBR"/>
    <property type="match status" value="1"/>
</dbReference>